<keyword evidence="1" id="KW-0472">Membrane</keyword>
<proteinExistence type="predicted"/>
<dbReference type="EMBL" id="MYFO01000024">
    <property type="protein sequence ID" value="TFE85656.1"/>
    <property type="molecule type" value="Genomic_DNA"/>
</dbReference>
<evidence type="ECO:0000313" key="2">
    <source>
        <dbReference type="EMBL" id="TFE85656.1"/>
    </source>
</evidence>
<keyword evidence="1" id="KW-0812">Transmembrane</keyword>
<accession>A0A4Y8PZC2</accession>
<feature type="transmembrane region" description="Helical" evidence="1">
    <location>
        <begin position="6"/>
        <end position="23"/>
    </location>
</feature>
<sequence>MSNYIVALVLGILVLAGLTYMNLRRLKNSKADLRQLKKRTLLGTVVALALFVIQLLFRQGELGYLLFFGVMTLFMAAHYIGVLYYSKKRGF</sequence>
<reference evidence="2 3" key="1">
    <citation type="submission" date="2017-03" db="EMBL/GenBank/DDBJ databases">
        <title>Isolation of Levoglucosan Utilizing Bacteria.</title>
        <authorList>
            <person name="Arya A.S."/>
        </authorList>
    </citation>
    <scope>NUCLEOTIDE SEQUENCE [LARGE SCALE GENOMIC DNA]</scope>
    <source>
        <strain evidence="2 3">MEC069</strain>
    </source>
</reference>
<dbReference type="OrthoDB" id="2659844at2"/>
<keyword evidence="3" id="KW-1185">Reference proteome</keyword>
<dbReference type="Proteomes" id="UP000298246">
    <property type="component" value="Unassembled WGS sequence"/>
</dbReference>
<comment type="caution">
    <text evidence="2">The sequence shown here is derived from an EMBL/GenBank/DDBJ whole genome shotgun (WGS) entry which is preliminary data.</text>
</comment>
<organism evidence="2 3">
    <name type="scientific">Paenibacillus athensensis</name>
    <dbReference type="NCBI Taxonomy" id="1967502"/>
    <lineage>
        <taxon>Bacteria</taxon>
        <taxon>Bacillati</taxon>
        <taxon>Bacillota</taxon>
        <taxon>Bacilli</taxon>
        <taxon>Bacillales</taxon>
        <taxon>Paenibacillaceae</taxon>
        <taxon>Paenibacillus</taxon>
    </lineage>
</organism>
<gene>
    <name evidence="2" type="ORF">B5M42_16905</name>
</gene>
<feature type="transmembrane region" description="Helical" evidence="1">
    <location>
        <begin position="63"/>
        <end position="85"/>
    </location>
</feature>
<evidence type="ECO:0000313" key="3">
    <source>
        <dbReference type="Proteomes" id="UP000298246"/>
    </source>
</evidence>
<evidence type="ECO:0008006" key="4">
    <source>
        <dbReference type="Google" id="ProtNLM"/>
    </source>
</evidence>
<dbReference type="AlphaFoldDB" id="A0A4Y8PZC2"/>
<dbReference type="RefSeq" id="WP_134754903.1">
    <property type="nucleotide sequence ID" value="NZ_MYFO02000001.1"/>
</dbReference>
<name>A0A4Y8PZC2_9BACL</name>
<evidence type="ECO:0000256" key="1">
    <source>
        <dbReference type="SAM" id="Phobius"/>
    </source>
</evidence>
<keyword evidence="1" id="KW-1133">Transmembrane helix</keyword>
<protein>
    <recommendedName>
        <fullName evidence="4">YtpI-like protein</fullName>
    </recommendedName>
</protein>
<feature type="transmembrane region" description="Helical" evidence="1">
    <location>
        <begin position="39"/>
        <end position="57"/>
    </location>
</feature>